<reference evidence="1 2" key="1">
    <citation type="submission" date="2016-03" db="EMBL/GenBank/DDBJ databases">
        <title>Complete genome sequence of Pedobacter cryoconitis PAMC 27485.</title>
        <authorList>
            <person name="Lee J."/>
            <person name="Kim O.-S."/>
        </authorList>
    </citation>
    <scope>NUCLEOTIDE SEQUENCE [LARGE SCALE GENOMIC DNA]</scope>
    <source>
        <strain evidence="1 2">PAMC 27485</strain>
    </source>
</reference>
<proteinExistence type="predicted"/>
<organism evidence="1 2">
    <name type="scientific">Pedobacter cryoconitis</name>
    <dbReference type="NCBI Taxonomy" id="188932"/>
    <lineage>
        <taxon>Bacteria</taxon>
        <taxon>Pseudomonadati</taxon>
        <taxon>Bacteroidota</taxon>
        <taxon>Sphingobacteriia</taxon>
        <taxon>Sphingobacteriales</taxon>
        <taxon>Sphingobacteriaceae</taxon>
        <taxon>Pedobacter</taxon>
    </lineage>
</organism>
<dbReference type="PATRIC" id="fig|188932.3.peg.1299"/>
<evidence type="ECO:0000313" key="1">
    <source>
        <dbReference type="EMBL" id="AMP98172.1"/>
    </source>
</evidence>
<keyword evidence="2" id="KW-1185">Reference proteome</keyword>
<dbReference type="EMBL" id="CP014504">
    <property type="protein sequence ID" value="AMP98172.1"/>
    <property type="molecule type" value="Genomic_DNA"/>
</dbReference>
<dbReference type="KEGG" id="pcm:AY601_1249"/>
<dbReference type="AlphaFoldDB" id="A0A127V9V0"/>
<accession>A0A127V9V0</accession>
<name>A0A127V9V0_9SPHI</name>
<dbReference type="Proteomes" id="UP000071561">
    <property type="component" value="Chromosome"/>
</dbReference>
<protein>
    <submittedName>
        <fullName evidence="1">Uncharacterized protein</fullName>
    </submittedName>
</protein>
<evidence type="ECO:0000313" key="2">
    <source>
        <dbReference type="Proteomes" id="UP000071561"/>
    </source>
</evidence>
<gene>
    <name evidence="1" type="ORF">AY601_1249</name>
</gene>
<sequence>MRIYYTSSGIIINLNNQYLLTEEKGWNRFVNRSNLPQAKSYNGATALGPCLLVTDGPIDPDTN</sequence>